<evidence type="ECO:0000256" key="6">
    <source>
        <dbReference type="RuleBase" id="RU362042"/>
    </source>
</evidence>
<dbReference type="Proteomes" id="UP000779508">
    <property type="component" value="Unassembled WGS sequence"/>
</dbReference>
<dbReference type="GO" id="GO:0009003">
    <property type="term" value="F:signal peptidase activity"/>
    <property type="evidence" value="ECO:0007669"/>
    <property type="project" value="UniProtKB-EC"/>
</dbReference>
<organism evidence="8 9">
    <name type="scientific">Alkaliphilus flagellatus</name>
    <dbReference type="NCBI Taxonomy" id="2841507"/>
    <lineage>
        <taxon>Bacteria</taxon>
        <taxon>Bacillati</taxon>
        <taxon>Bacillota</taxon>
        <taxon>Clostridia</taxon>
        <taxon>Peptostreptococcales</taxon>
        <taxon>Natronincolaceae</taxon>
        <taxon>Alkaliphilus</taxon>
    </lineage>
</organism>
<keyword evidence="6" id="KW-0645">Protease</keyword>
<evidence type="ECO:0000256" key="4">
    <source>
        <dbReference type="ARBA" id="ARBA00013208"/>
    </source>
</evidence>
<evidence type="ECO:0000256" key="2">
    <source>
        <dbReference type="ARBA" id="ARBA00004401"/>
    </source>
</evidence>
<dbReference type="EC" id="3.4.21.89" evidence="4 6"/>
<accession>A0ABS6G028</accession>
<comment type="caution">
    <text evidence="8">The sequence shown here is derived from an EMBL/GenBank/DDBJ whole genome shotgun (WGS) entry which is preliminary data.</text>
</comment>
<evidence type="ECO:0000313" key="8">
    <source>
        <dbReference type="EMBL" id="MBU5675861.1"/>
    </source>
</evidence>
<evidence type="ECO:0000256" key="1">
    <source>
        <dbReference type="ARBA" id="ARBA00000677"/>
    </source>
</evidence>
<protein>
    <recommendedName>
        <fullName evidence="4 6">Signal peptidase I</fullName>
        <ecNumber evidence="4 6">3.4.21.89</ecNumber>
    </recommendedName>
</protein>
<dbReference type="PROSITE" id="PS00761">
    <property type="entry name" value="SPASE_I_3"/>
    <property type="match status" value="1"/>
</dbReference>
<dbReference type="RefSeq" id="WP_216415354.1">
    <property type="nucleotide sequence ID" value="NZ_JAHLQK010000002.1"/>
</dbReference>
<dbReference type="PANTHER" id="PTHR43390:SF1">
    <property type="entry name" value="CHLOROPLAST PROCESSING PEPTIDASE"/>
    <property type="match status" value="1"/>
</dbReference>
<evidence type="ECO:0000256" key="5">
    <source>
        <dbReference type="ARBA" id="ARBA00022801"/>
    </source>
</evidence>
<dbReference type="PANTHER" id="PTHR43390">
    <property type="entry name" value="SIGNAL PEPTIDASE I"/>
    <property type="match status" value="1"/>
</dbReference>
<proteinExistence type="inferred from homology"/>
<dbReference type="InterPro" id="IPR019758">
    <property type="entry name" value="Pept_S26A_signal_pept_1_CS"/>
</dbReference>
<evidence type="ECO:0000256" key="3">
    <source>
        <dbReference type="ARBA" id="ARBA00009370"/>
    </source>
</evidence>
<comment type="subcellular location">
    <subcellularLocation>
        <location evidence="2">Cell membrane</location>
        <topology evidence="2">Single-pass type II membrane protein</topology>
    </subcellularLocation>
    <subcellularLocation>
        <location evidence="6">Membrane</location>
        <topology evidence="6">Single-pass type II membrane protein</topology>
    </subcellularLocation>
</comment>
<dbReference type="PROSITE" id="PS00501">
    <property type="entry name" value="SPASE_I_1"/>
    <property type="match status" value="1"/>
</dbReference>
<evidence type="ECO:0000313" key="9">
    <source>
        <dbReference type="Proteomes" id="UP000779508"/>
    </source>
</evidence>
<name>A0ABS6G028_9FIRM</name>
<dbReference type="InterPro" id="IPR019533">
    <property type="entry name" value="Peptidase_S26"/>
</dbReference>
<dbReference type="InterPro" id="IPR019756">
    <property type="entry name" value="Pept_S26A_signal_pept_1_Ser-AS"/>
</dbReference>
<feature type="domain" description="Peptidase S26" evidence="7">
    <location>
        <begin position="5"/>
        <end position="159"/>
    </location>
</feature>
<reference evidence="8 9" key="1">
    <citation type="submission" date="2021-06" db="EMBL/GenBank/DDBJ databases">
        <authorList>
            <person name="Sun Q."/>
            <person name="Li D."/>
        </authorList>
    </citation>
    <scope>NUCLEOTIDE SEQUENCE [LARGE SCALE GENOMIC DNA]</scope>
    <source>
        <strain evidence="8 9">MSJ-5</strain>
    </source>
</reference>
<dbReference type="NCBIfam" id="TIGR02227">
    <property type="entry name" value="sigpep_I_bact"/>
    <property type="match status" value="1"/>
</dbReference>
<sequence length="169" mass="19026">MKKEIIEWAKTIIISLLAALLITTFALPTIVYGTSMAPTLDTYDLLLINKLLYKVQNPAYGDIVVFEFEPERKNMIKRVIGIEGDTVEINNGIVSVNGTELEEGYIYDTDISSRDLKIVVPKGKIFVLGDNRNDSRDSRSKEIGPVDKDIIIGKAYFRLFPFPKIGKIK</sequence>
<comment type="catalytic activity">
    <reaction evidence="1 6">
        <text>Cleavage of hydrophobic, N-terminal signal or leader sequences from secreted and periplasmic proteins.</text>
        <dbReference type="EC" id="3.4.21.89"/>
    </reaction>
</comment>
<comment type="similarity">
    <text evidence="3 6">Belongs to the peptidase S26 family.</text>
</comment>
<evidence type="ECO:0000259" key="7">
    <source>
        <dbReference type="Pfam" id="PF10502"/>
    </source>
</evidence>
<gene>
    <name evidence="8" type="primary">lepB</name>
    <name evidence="8" type="ORF">KQI88_05485</name>
</gene>
<dbReference type="Pfam" id="PF10502">
    <property type="entry name" value="Peptidase_S26"/>
    <property type="match status" value="1"/>
</dbReference>
<keyword evidence="5 6" id="KW-0378">Hydrolase</keyword>
<keyword evidence="9" id="KW-1185">Reference proteome</keyword>
<dbReference type="CDD" id="cd06530">
    <property type="entry name" value="S26_SPase_I"/>
    <property type="match status" value="1"/>
</dbReference>
<dbReference type="EMBL" id="JAHLQK010000002">
    <property type="protein sequence ID" value="MBU5675861.1"/>
    <property type="molecule type" value="Genomic_DNA"/>
</dbReference>
<dbReference type="InterPro" id="IPR000223">
    <property type="entry name" value="Pept_S26A_signal_pept_1"/>
</dbReference>